<dbReference type="AlphaFoldDB" id="A0A7H9BQ99"/>
<organism evidence="1 2">
    <name type="scientific">Paracoccus pantotrophus</name>
    <name type="common">Thiosphaera pantotropha</name>
    <dbReference type="NCBI Taxonomy" id="82367"/>
    <lineage>
        <taxon>Bacteria</taxon>
        <taxon>Pseudomonadati</taxon>
        <taxon>Pseudomonadota</taxon>
        <taxon>Alphaproteobacteria</taxon>
        <taxon>Rhodobacterales</taxon>
        <taxon>Paracoccaceae</taxon>
        <taxon>Paracoccus</taxon>
    </lineage>
</organism>
<reference evidence="1 2" key="1">
    <citation type="submission" date="2020-07" db="EMBL/GenBank/DDBJ databases">
        <title>The complete genome of Paracoccus pantotrophus ACCC 10489.</title>
        <authorList>
            <person name="Si Y."/>
        </authorList>
    </citation>
    <scope>NUCLEOTIDE SEQUENCE [LARGE SCALE GENOMIC DNA]</scope>
    <source>
        <strain evidence="1 2">ACCC10489</strain>
    </source>
</reference>
<protein>
    <submittedName>
        <fullName evidence="1">Uncharacterized protein</fullName>
    </submittedName>
</protein>
<proteinExistence type="predicted"/>
<accession>A0A7H9BQ99</accession>
<gene>
    <name evidence="1" type="ORF">HYQ43_02655</name>
</gene>
<dbReference type="EMBL" id="CP058689">
    <property type="protein sequence ID" value="QLH13213.1"/>
    <property type="molecule type" value="Genomic_DNA"/>
</dbReference>
<evidence type="ECO:0000313" key="1">
    <source>
        <dbReference type="EMBL" id="QLH13213.1"/>
    </source>
</evidence>
<name>A0A7H9BQ99_PARPN</name>
<evidence type="ECO:0000313" key="2">
    <source>
        <dbReference type="Proteomes" id="UP000509322"/>
    </source>
</evidence>
<dbReference type="Proteomes" id="UP000509322">
    <property type="component" value="Chromosome 1"/>
</dbReference>
<dbReference type="RefSeq" id="WP_155984393.1">
    <property type="nucleotide sequence ID" value="NZ_CP038206.1"/>
</dbReference>
<sequence>MAATGPSSLSQAMGQGDRVLASVDLVAILCGLAWPMPPGWPVPAG</sequence>